<gene>
    <name evidence="1" type="ORF">FHS39_003038</name>
</gene>
<comment type="caution">
    <text evidence="1">The sequence shown here is derived from an EMBL/GenBank/DDBJ whole genome shotgun (WGS) entry which is preliminary data.</text>
</comment>
<reference evidence="1 2" key="1">
    <citation type="submission" date="2020-08" db="EMBL/GenBank/DDBJ databases">
        <title>Genomic Encyclopedia of Type Strains, Phase III (KMG-III): the genomes of soil and plant-associated and newly described type strains.</title>
        <authorList>
            <person name="Whitman W."/>
        </authorList>
    </citation>
    <scope>NUCLEOTIDE SEQUENCE [LARGE SCALE GENOMIC DNA]</scope>
    <source>
        <strain evidence="1 2">CECT 3266</strain>
    </source>
</reference>
<evidence type="ECO:0000313" key="1">
    <source>
        <dbReference type="EMBL" id="MBB4894004.1"/>
    </source>
</evidence>
<dbReference type="EMBL" id="JACHJH010000004">
    <property type="protein sequence ID" value="MBB4894004.1"/>
    <property type="molecule type" value="Genomic_DNA"/>
</dbReference>
<dbReference type="Proteomes" id="UP000556084">
    <property type="component" value="Unassembled WGS sequence"/>
</dbReference>
<name>A0A7W7PL72_9ACTN</name>
<dbReference type="AlphaFoldDB" id="A0A7W7PL72"/>
<keyword evidence="2" id="KW-1185">Reference proteome</keyword>
<accession>A0A7W7PL72</accession>
<protein>
    <submittedName>
        <fullName evidence="1">Uncharacterized protein</fullName>
    </submittedName>
</protein>
<proteinExistence type="predicted"/>
<evidence type="ECO:0000313" key="2">
    <source>
        <dbReference type="Proteomes" id="UP000556084"/>
    </source>
</evidence>
<sequence length="33" mass="3741">MRETDDLVVSVLRGHRLLAYDDPEAGPCKRRTA</sequence>
<organism evidence="1 2">
    <name type="scientific">Streptomyces olivoverticillatus</name>
    <dbReference type="NCBI Taxonomy" id="66427"/>
    <lineage>
        <taxon>Bacteria</taxon>
        <taxon>Bacillati</taxon>
        <taxon>Actinomycetota</taxon>
        <taxon>Actinomycetes</taxon>
        <taxon>Kitasatosporales</taxon>
        <taxon>Streptomycetaceae</taxon>
        <taxon>Streptomyces</taxon>
    </lineage>
</organism>